<accession>A0A0F9SHE2</accession>
<comment type="caution">
    <text evidence="1">The sequence shown here is derived from an EMBL/GenBank/DDBJ whole genome shotgun (WGS) entry which is preliminary data.</text>
</comment>
<proteinExistence type="predicted"/>
<reference evidence="1" key="1">
    <citation type="journal article" date="2015" name="Nature">
        <title>Complex archaea that bridge the gap between prokaryotes and eukaryotes.</title>
        <authorList>
            <person name="Spang A."/>
            <person name="Saw J.H."/>
            <person name="Jorgensen S.L."/>
            <person name="Zaremba-Niedzwiedzka K."/>
            <person name="Martijn J."/>
            <person name="Lind A.E."/>
            <person name="van Eijk R."/>
            <person name="Schleper C."/>
            <person name="Guy L."/>
            <person name="Ettema T.J."/>
        </authorList>
    </citation>
    <scope>NUCLEOTIDE SEQUENCE</scope>
</reference>
<dbReference type="EMBL" id="LAZR01000648">
    <property type="protein sequence ID" value="KKN61722.1"/>
    <property type="molecule type" value="Genomic_DNA"/>
</dbReference>
<name>A0A0F9SHE2_9ZZZZ</name>
<gene>
    <name evidence="1" type="ORF">LCGC14_0518810</name>
</gene>
<protein>
    <submittedName>
        <fullName evidence="1">Uncharacterized protein</fullName>
    </submittedName>
</protein>
<organism evidence="1">
    <name type="scientific">marine sediment metagenome</name>
    <dbReference type="NCBI Taxonomy" id="412755"/>
    <lineage>
        <taxon>unclassified sequences</taxon>
        <taxon>metagenomes</taxon>
        <taxon>ecological metagenomes</taxon>
    </lineage>
</organism>
<evidence type="ECO:0000313" key="1">
    <source>
        <dbReference type="EMBL" id="KKN61722.1"/>
    </source>
</evidence>
<sequence>MIHDQPRQLCNLCNELCFSPNLIQLDLEATTIPDGDDLNHDLTGRDARPLTFNAALWKVMSWHGMQIGWHASQSARVSIQGEPIFTLHWAHPMHQEQTIEGWMPLR</sequence>
<dbReference type="AlphaFoldDB" id="A0A0F9SHE2"/>